<dbReference type="EMBL" id="JALHLF010000001">
    <property type="protein sequence ID" value="MCJ2181200.1"/>
    <property type="molecule type" value="Genomic_DNA"/>
</dbReference>
<dbReference type="InterPro" id="IPR012556">
    <property type="entry name" value="Entericidin"/>
</dbReference>
<evidence type="ECO:0000256" key="4">
    <source>
        <dbReference type="ARBA" id="ARBA00023136"/>
    </source>
</evidence>
<sequence length="44" mass="4418">MFKKITLALVASGLVFGAAACNTVKGAGRDIESVGQAGDDAIHN</sequence>
<keyword evidence="9" id="KW-1185">Reference proteome</keyword>
<proteinExistence type="inferred from homology"/>
<evidence type="ECO:0000256" key="2">
    <source>
        <dbReference type="ARBA" id="ARBA00022475"/>
    </source>
</evidence>
<evidence type="ECO:0000313" key="9">
    <source>
        <dbReference type="Proteomes" id="UP001162881"/>
    </source>
</evidence>
<evidence type="ECO:0000256" key="1">
    <source>
        <dbReference type="ARBA" id="ARBA00010296"/>
    </source>
</evidence>
<keyword evidence="2" id="KW-1003">Cell membrane</keyword>
<organism evidence="8 9">
    <name type="scientific">Novosphingobium organovorum</name>
    <dbReference type="NCBI Taxonomy" id="2930092"/>
    <lineage>
        <taxon>Bacteria</taxon>
        <taxon>Pseudomonadati</taxon>
        <taxon>Pseudomonadota</taxon>
        <taxon>Alphaproteobacteria</taxon>
        <taxon>Sphingomonadales</taxon>
        <taxon>Sphingomonadaceae</taxon>
        <taxon>Novosphingobium</taxon>
    </lineage>
</organism>
<gene>
    <name evidence="8" type="ORF">MTR62_00525</name>
</gene>
<dbReference type="Pfam" id="PF08085">
    <property type="entry name" value="Entericidin"/>
    <property type="match status" value="1"/>
</dbReference>
<keyword evidence="6 8" id="KW-0449">Lipoprotein</keyword>
<feature type="signal peptide" evidence="7">
    <location>
        <begin position="1"/>
        <end position="20"/>
    </location>
</feature>
<accession>A0ABT0B8L5</accession>
<keyword evidence="5" id="KW-0564">Palmitate</keyword>
<evidence type="ECO:0000313" key="8">
    <source>
        <dbReference type="EMBL" id="MCJ2181200.1"/>
    </source>
</evidence>
<evidence type="ECO:0000256" key="5">
    <source>
        <dbReference type="ARBA" id="ARBA00023139"/>
    </source>
</evidence>
<dbReference type="RefSeq" id="WP_244016263.1">
    <property type="nucleotide sequence ID" value="NZ_JALHLF010000001.1"/>
</dbReference>
<reference evidence="8" key="1">
    <citation type="submission" date="2022-03" db="EMBL/GenBank/DDBJ databases">
        <title>Identification of a novel bacterium isolated from mangrove sediments.</title>
        <authorList>
            <person name="Pan X."/>
        </authorList>
    </citation>
    <scope>NUCLEOTIDE SEQUENCE</scope>
    <source>
        <strain evidence="8">B1949</strain>
    </source>
</reference>
<evidence type="ECO:0000256" key="6">
    <source>
        <dbReference type="ARBA" id="ARBA00023288"/>
    </source>
</evidence>
<dbReference type="PROSITE" id="PS51257">
    <property type="entry name" value="PROKAR_LIPOPROTEIN"/>
    <property type="match status" value="1"/>
</dbReference>
<name>A0ABT0B8L5_9SPHN</name>
<keyword evidence="4" id="KW-0472">Membrane</keyword>
<evidence type="ECO:0000256" key="3">
    <source>
        <dbReference type="ARBA" id="ARBA00022729"/>
    </source>
</evidence>
<comment type="similarity">
    <text evidence="1">Belongs to the EcnA/EcnB lipoprotein family.</text>
</comment>
<comment type="caution">
    <text evidence="8">The sequence shown here is derived from an EMBL/GenBank/DDBJ whole genome shotgun (WGS) entry which is preliminary data.</text>
</comment>
<evidence type="ECO:0000256" key="7">
    <source>
        <dbReference type="SAM" id="SignalP"/>
    </source>
</evidence>
<feature type="chain" id="PRO_5046623910" evidence="7">
    <location>
        <begin position="21"/>
        <end position="44"/>
    </location>
</feature>
<keyword evidence="3 7" id="KW-0732">Signal</keyword>
<dbReference type="Proteomes" id="UP001162881">
    <property type="component" value="Unassembled WGS sequence"/>
</dbReference>
<protein>
    <submittedName>
        <fullName evidence="8">Entericidin A/B family lipoprotein</fullName>
    </submittedName>
</protein>